<dbReference type="GO" id="GO:0016308">
    <property type="term" value="F:1-phosphatidylinositol-4-phosphate 5-kinase activity"/>
    <property type="evidence" value="ECO:0007669"/>
    <property type="project" value="UniProtKB-EC"/>
</dbReference>
<keyword evidence="2 3" id="KW-0418">Kinase</keyword>
<comment type="caution">
    <text evidence="5">The sequence shown here is derived from an EMBL/GenBank/DDBJ whole genome shotgun (WGS) entry which is preliminary data.</text>
</comment>
<dbReference type="GO" id="GO:0005524">
    <property type="term" value="F:ATP binding"/>
    <property type="evidence" value="ECO:0007669"/>
    <property type="project" value="UniProtKB-UniRule"/>
</dbReference>
<dbReference type="EMBL" id="JBGMDY010000008">
    <property type="protein sequence ID" value="KAL2326366.1"/>
    <property type="molecule type" value="Genomic_DNA"/>
</dbReference>
<dbReference type="InterPro" id="IPR027483">
    <property type="entry name" value="PInositol-4-P-4/5-kinase_C_sf"/>
</dbReference>
<keyword evidence="3" id="KW-0808">Transferase</keyword>
<dbReference type="InterPro" id="IPR002498">
    <property type="entry name" value="PInositol-4-P-4/5-kinase_core"/>
</dbReference>
<name>A0ABD1LS64_9FABA</name>
<dbReference type="PANTHER" id="PTHR23086:SF113">
    <property type="entry name" value="PHOSPHATIDYLINOSITOL 4-PHOSPHATE 5-KINASE 6"/>
    <property type="match status" value="1"/>
</dbReference>
<evidence type="ECO:0000313" key="6">
    <source>
        <dbReference type="Proteomes" id="UP001603857"/>
    </source>
</evidence>
<dbReference type="AlphaFoldDB" id="A0ABD1LS64"/>
<dbReference type="SUPFAM" id="SSF56104">
    <property type="entry name" value="SAICAR synthase-like"/>
    <property type="match status" value="1"/>
</dbReference>
<evidence type="ECO:0000256" key="3">
    <source>
        <dbReference type="PROSITE-ProRule" id="PRU00781"/>
    </source>
</evidence>
<evidence type="ECO:0000256" key="2">
    <source>
        <dbReference type="ARBA" id="ARBA00022777"/>
    </source>
</evidence>
<dbReference type="GO" id="GO:0046488">
    <property type="term" value="P:phosphatidylinositol metabolic process"/>
    <property type="evidence" value="ECO:0007669"/>
    <property type="project" value="UniProtKB-UniRule"/>
</dbReference>
<dbReference type="Proteomes" id="UP001603857">
    <property type="component" value="Unassembled WGS sequence"/>
</dbReference>
<dbReference type="Pfam" id="PF01504">
    <property type="entry name" value="PIP5K"/>
    <property type="match status" value="1"/>
</dbReference>
<dbReference type="PANTHER" id="PTHR23086">
    <property type="entry name" value="PHOSPHATIDYLINOSITOL-4-PHOSPHATE 5-KINASE"/>
    <property type="match status" value="1"/>
</dbReference>
<evidence type="ECO:0000259" key="4">
    <source>
        <dbReference type="PROSITE" id="PS51455"/>
    </source>
</evidence>
<dbReference type="InterPro" id="IPR023610">
    <property type="entry name" value="PInositol-4/5-P-5/4-kinase"/>
</dbReference>
<reference evidence="5 6" key="1">
    <citation type="submission" date="2024-08" db="EMBL/GenBank/DDBJ databases">
        <title>Insights into the chromosomal genome structure of Flemingia macrophylla.</title>
        <authorList>
            <person name="Ding Y."/>
            <person name="Zhao Y."/>
            <person name="Bi W."/>
            <person name="Wu M."/>
            <person name="Zhao G."/>
            <person name="Gong Y."/>
            <person name="Li W."/>
            <person name="Zhang P."/>
        </authorList>
    </citation>
    <scope>NUCLEOTIDE SEQUENCE [LARGE SCALE GENOMIC DNA]</scope>
    <source>
        <strain evidence="5">DYQJB</strain>
        <tissue evidence="5">Leaf</tissue>
    </source>
</reference>
<proteinExistence type="predicted"/>
<dbReference type="PROSITE" id="PS51455">
    <property type="entry name" value="PIPK"/>
    <property type="match status" value="1"/>
</dbReference>
<evidence type="ECO:0000256" key="1">
    <source>
        <dbReference type="ARBA" id="ARBA00012172"/>
    </source>
</evidence>
<keyword evidence="3" id="KW-0067">ATP-binding</keyword>
<protein>
    <recommendedName>
        <fullName evidence="1">1-phosphatidylinositol-4-phosphate 5-kinase</fullName>
        <ecNumber evidence="1">2.7.1.68</ecNumber>
    </recommendedName>
</protein>
<gene>
    <name evidence="5" type="ORF">Fmac_025424</name>
</gene>
<keyword evidence="6" id="KW-1185">Reference proteome</keyword>
<feature type="domain" description="PIPK" evidence="4">
    <location>
        <begin position="1"/>
        <end position="68"/>
    </location>
</feature>
<evidence type="ECO:0000313" key="5">
    <source>
        <dbReference type="EMBL" id="KAL2326366.1"/>
    </source>
</evidence>
<sequence length="68" mass="7655">MAMFYNIPLCRQVDRDCNFLEQERIMDYSMLVGLHFRGVSCSDAVTPSGFSPGPQTPTGYSLSHMNFS</sequence>
<dbReference type="Gene3D" id="3.30.810.10">
    <property type="entry name" value="2-Layer Sandwich"/>
    <property type="match status" value="1"/>
</dbReference>
<dbReference type="EC" id="2.7.1.68" evidence="1"/>
<organism evidence="5 6">
    <name type="scientific">Flemingia macrophylla</name>
    <dbReference type="NCBI Taxonomy" id="520843"/>
    <lineage>
        <taxon>Eukaryota</taxon>
        <taxon>Viridiplantae</taxon>
        <taxon>Streptophyta</taxon>
        <taxon>Embryophyta</taxon>
        <taxon>Tracheophyta</taxon>
        <taxon>Spermatophyta</taxon>
        <taxon>Magnoliopsida</taxon>
        <taxon>eudicotyledons</taxon>
        <taxon>Gunneridae</taxon>
        <taxon>Pentapetalae</taxon>
        <taxon>rosids</taxon>
        <taxon>fabids</taxon>
        <taxon>Fabales</taxon>
        <taxon>Fabaceae</taxon>
        <taxon>Papilionoideae</taxon>
        <taxon>50 kb inversion clade</taxon>
        <taxon>NPAAA clade</taxon>
        <taxon>indigoferoid/millettioid clade</taxon>
        <taxon>Phaseoleae</taxon>
        <taxon>Flemingia</taxon>
    </lineage>
</organism>
<keyword evidence="3" id="KW-0547">Nucleotide-binding</keyword>
<accession>A0ABD1LS64</accession>